<dbReference type="Pfam" id="PF00400">
    <property type="entry name" value="WD40"/>
    <property type="match status" value="2"/>
</dbReference>
<dbReference type="OMA" id="DYAFQMM"/>
<organism evidence="7 8">
    <name type="scientific">Strigamia maritima</name>
    <name type="common">European centipede</name>
    <name type="synonym">Geophilus maritimus</name>
    <dbReference type="NCBI Taxonomy" id="126957"/>
    <lineage>
        <taxon>Eukaryota</taxon>
        <taxon>Metazoa</taxon>
        <taxon>Ecdysozoa</taxon>
        <taxon>Arthropoda</taxon>
        <taxon>Myriapoda</taxon>
        <taxon>Chilopoda</taxon>
        <taxon>Pleurostigmophora</taxon>
        <taxon>Geophilomorpha</taxon>
        <taxon>Linotaeniidae</taxon>
        <taxon>Strigamia</taxon>
    </lineage>
</organism>
<dbReference type="EMBL" id="JH432018">
    <property type="status" value="NOT_ANNOTATED_CDS"/>
    <property type="molecule type" value="Genomic_DNA"/>
</dbReference>
<evidence type="ECO:0000256" key="1">
    <source>
        <dbReference type="ARBA" id="ARBA00022574"/>
    </source>
</evidence>
<dbReference type="Pfam" id="PF23774">
    <property type="entry name" value="TPR_GEMI5"/>
    <property type="match status" value="1"/>
</dbReference>
<dbReference type="GO" id="GO:0003730">
    <property type="term" value="F:mRNA 3'-UTR binding"/>
    <property type="evidence" value="ECO:0007669"/>
    <property type="project" value="TreeGrafter"/>
</dbReference>
<dbReference type="PROSITE" id="PS50294">
    <property type="entry name" value="WD_REPEATS_REGION"/>
    <property type="match status" value="3"/>
</dbReference>
<dbReference type="SUPFAM" id="SSF50978">
    <property type="entry name" value="WD40 repeat-like"/>
    <property type="match status" value="2"/>
</dbReference>
<evidence type="ECO:0000313" key="8">
    <source>
        <dbReference type="Proteomes" id="UP000014500"/>
    </source>
</evidence>
<dbReference type="PROSITE" id="PS00678">
    <property type="entry name" value="WD_REPEATS_1"/>
    <property type="match status" value="1"/>
</dbReference>
<feature type="repeat" description="WD" evidence="3">
    <location>
        <begin position="606"/>
        <end position="648"/>
    </location>
</feature>
<evidence type="ECO:0000313" key="7">
    <source>
        <dbReference type="EnsemblMetazoa" id="SMAR011213-PA"/>
    </source>
</evidence>
<dbReference type="PANTHER" id="PTHR46362">
    <property type="entry name" value="GEM-ASSOCIATED PROTEIN 5"/>
    <property type="match status" value="1"/>
</dbReference>
<dbReference type="SMART" id="SM00320">
    <property type="entry name" value="WD40"/>
    <property type="match status" value="11"/>
</dbReference>
<evidence type="ECO:0000256" key="4">
    <source>
        <dbReference type="SAM" id="MobiDB-lite"/>
    </source>
</evidence>
<dbReference type="Proteomes" id="UP000014500">
    <property type="component" value="Unassembled WGS sequence"/>
</dbReference>
<sequence>MEQVRTRTLIMKGIGLAPSPNWYCSRVSDCTADGLFAFGIKQNIALLKTTTNPPIYTGVLNGRTLNDRVVGVRFAPSQTELVCASETGTVTVWNVNNQVELKQFHGHQAKVTCVDWSPINYDLIASGDEKGNVCLYINGGIKKYQIHKSGQISVITFSSYDKNVLAVGFRDGLILILQASNLPAHVHLLRRHEDEIQSLSWFTTAGSSEIFLASGGKDATVRRWDVSEGKLVATHKIPQYSSGYRSRHQDDHVKSRLWVTLYWSNELEMLFCSGYHGELLSLNLSKEAVKQQWEVVCNKECPTHNRSIFNISGFGSMACTISMDRQIIVWDFVAKKSIHSVATLGGFVYGLHFSPMDIGRLAVAVGDNVIRVWNTQLSAGSYNVSCFWQGLRSKVTTVAWHPKLEGRLAFGTDEGRVGIYNVSSNKPPFIANSNHKGTVYTVVWGVPCTDNTNEGEIKPSKLAVYSCGNGLILTHPNDLKDEKTSHDFNNIIQKHNPHLQKFPSRSEISWNDNLTLVAIGNDDGTIEVYEMPSVKRIALIMEIRKLIQCLRWHPTTTNEEIDSPFKFWLAASSNDSSISVYDLGSYTTAQNLDEDEAIVMKCTRKLEGHKLRVVSLNWSPHMCGHLASVSYDGTAQVWDVIRSKGIANFRGHCGRVFAVEWNPLDPDVIYTGGEDSTAQRWNISQQEHKTPPEYIGAKSKKSKKKKPIDQVKPMDVATTNETTMAEIQILLQRKREELLFEEKMTRCKENGTDKLNESVVPIAENNKLEEKEESNFGSQTSLDLATENTTTTPSVKDFANRKKKKRPFKSLFPVSAQLDNRGRMSSLNDISLLADRSSWKSKESQDVRFGSGDTSHLGWFSDRVDTFRLLKTEANYHKEHDNLEYALQLEIWKGNIGNAIELATTHNQLSDWLVSLAPLGSHALWKKACLSFADQLIKEGQTYRAVLYLIAVCQVEGAIEILGKKKMYREALCLAKVRLSPDDPVINQLLSEWEAQSIKEGNYELATKCCVAKGDLKGASKTLSLRCDPNSLKVAAYLAKSSGDQTDALRFAEQSVMDFLLRNNWSSVSEITDSYPTLQVFNYVAEVHQCLNLIFKNATSDETMWELKPDKNLASLSIWKPCLLEGKPFVQHFHTMWASRDDATLKRVENTTAMRSFLEKRFLINGASFAYNQLLLQSSLLLTCALLSYTEKNYLSGIKYLIVAFDLCHNSAHKQTFLVLSRMLLPYGVLDLSGCLPSDDGNVENQHSTTCQSIRAYYSLAVLHYLLDENSKVDINPLESSILSLDFIDDIEPFTEETTSHVSIIKNTDNVIDSSIVHHLMANLLVDSRAKFHVLKSELTCTQKAIVNIMAKSKNQESDSKPNPNPSQEKIDSSGVDSQRLLHLPPKCLSKSSSAASNFTEKTLDYEETLEISEEEGVLESSESDESDLIDDLIDFSLPCDERYSVKEMNLSILRDEKSRIEKELNCNYEVDNFPDPIESALYLIELCKRHNLSNLQYRVVTWAKKFAALKEQRTKLSHE</sequence>
<dbReference type="InterPro" id="IPR036322">
    <property type="entry name" value="WD40_repeat_dom_sf"/>
</dbReference>
<dbReference type="InterPro" id="IPR019775">
    <property type="entry name" value="WD40_repeat_CS"/>
</dbReference>
<feature type="region of interest" description="Disordered" evidence="4">
    <location>
        <begin position="1352"/>
        <end position="1376"/>
    </location>
</feature>
<dbReference type="HOGENOM" id="CLU_004491_0_0_1"/>
<dbReference type="eggNOG" id="ENOG502QPYZ">
    <property type="taxonomic scope" value="Eukaryota"/>
</dbReference>
<dbReference type="STRING" id="126957.T1JBR0"/>
<dbReference type="InterPro" id="IPR056421">
    <property type="entry name" value="TPR_GEMI5"/>
</dbReference>
<evidence type="ECO:0000259" key="6">
    <source>
        <dbReference type="Pfam" id="PF23775"/>
    </source>
</evidence>
<evidence type="ECO:0000256" key="2">
    <source>
        <dbReference type="ARBA" id="ARBA00022737"/>
    </source>
</evidence>
<evidence type="ECO:0000259" key="5">
    <source>
        <dbReference type="Pfam" id="PF23774"/>
    </source>
</evidence>
<dbReference type="PANTHER" id="PTHR46362:SF1">
    <property type="entry name" value="GEM-ASSOCIATED PROTEIN 5"/>
    <property type="match status" value="1"/>
</dbReference>
<dbReference type="GO" id="GO:0032797">
    <property type="term" value="C:SMN complex"/>
    <property type="evidence" value="ECO:0007669"/>
    <property type="project" value="TreeGrafter"/>
</dbReference>
<feature type="repeat" description="WD" evidence="3">
    <location>
        <begin position="69"/>
        <end position="103"/>
    </location>
</feature>
<reference evidence="8" key="1">
    <citation type="submission" date="2011-05" db="EMBL/GenBank/DDBJ databases">
        <authorList>
            <person name="Richards S.R."/>
            <person name="Qu J."/>
            <person name="Jiang H."/>
            <person name="Jhangiani S.N."/>
            <person name="Agravi P."/>
            <person name="Goodspeed R."/>
            <person name="Gross S."/>
            <person name="Mandapat C."/>
            <person name="Jackson L."/>
            <person name="Mathew T."/>
            <person name="Pu L."/>
            <person name="Thornton R."/>
            <person name="Saada N."/>
            <person name="Wilczek-Boney K.B."/>
            <person name="Lee S."/>
            <person name="Kovar C."/>
            <person name="Wu Y."/>
            <person name="Scherer S.E."/>
            <person name="Worley K.C."/>
            <person name="Muzny D.M."/>
            <person name="Gibbs R."/>
        </authorList>
    </citation>
    <scope>NUCLEOTIDE SEQUENCE</scope>
    <source>
        <strain evidence="8">Brora</strain>
    </source>
</reference>
<dbReference type="PhylomeDB" id="T1JBR0"/>
<accession>T1JBR0</accession>
<reference evidence="7" key="2">
    <citation type="submission" date="2015-02" db="UniProtKB">
        <authorList>
            <consortium name="EnsemblMetazoa"/>
        </authorList>
    </citation>
    <scope>IDENTIFICATION</scope>
</reference>
<feature type="repeat" description="WD" evidence="3">
    <location>
        <begin position="189"/>
        <end position="234"/>
    </location>
</feature>
<feature type="domain" description="Gem-associated protein 5 TPR" evidence="5">
    <location>
        <begin position="857"/>
        <end position="1065"/>
    </location>
</feature>
<dbReference type="InterPro" id="IPR052640">
    <property type="entry name" value="Gemin-5"/>
</dbReference>
<dbReference type="EnsemblMetazoa" id="SMAR011213-RA">
    <property type="protein sequence ID" value="SMAR011213-PA"/>
    <property type="gene ID" value="SMAR011213"/>
</dbReference>
<keyword evidence="1 3" id="KW-0853">WD repeat</keyword>
<dbReference type="GO" id="GO:0005634">
    <property type="term" value="C:nucleus"/>
    <property type="evidence" value="ECO:0007669"/>
    <property type="project" value="TreeGrafter"/>
</dbReference>
<feature type="repeat" description="WD" evidence="3">
    <location>
        <begin position="649"/>
        <end position="691"/>
    </location>
</feature>
<feature type="domain" description="Gem-associated protein 5 second beta-propeller" evidence="6">
    <location>
        <begin position="355"/>
        <end position="673"/>
    </location>
</feature>
<dbReference type="InterPro" id="IPR001680">
    <property type="entry name" value="WD40_rpt"/>
</dbReference>
<dbReference type="PROSITE" id="PS50082">
    <property type="entry name" value="WD_REPEATS_2"/>
    <property type="match status" value="4"/>
</dbReference>
<evidence type="ECO:0000256" key="3">
    <source>
        <dbReference type="PROSITE-ProRule" id="PRU00221"/>
    </source>
</evidence>
<name>T1JBR0_STRMM</name>
<dbReference type="GO" id="GO:0000387">
    <property type="term" value="P:spliceosomal snRNP assembly"/>
    <property type="evidence" value="ECO:0007669"/>
    <property type="project" value="TreeGrafter"/>
</dbReference>
<dbReference type="Pfam" id="PF23775">
    <property type="entry name" value="Beta-prop_RIG_2nd"/>
    <property type="match status" value="1"/>
</dbReference>
<protein>
    <submittedName>
        <fullName evidence="7">Uncharacterized protein</fullName>
    </submittedName>
</protein>
<proteinExistence type="predicted"/>
<keyword evidence="2" id="KW-0677">Repeat</keyword>
<keyword evidence="8" id="KW-1185">Reference proteome</keyword>
<feature type="region of interest" description="Disordered" evidence="4">
    <location>
        <begin position="693"/>
        <end position="712"/>
    </location>
</feature>
<dbReference type="Gene3D" id="2.130.10.10">
    <property type="entry name" value="YVTN repeat-like/Quinoprotein amine dehydrogenase"/>
    <property type="match status" value="2"/>
</dbReference>
<dbReference type="InterPro" id="IPR015943">
    <property type="entry name" value="WD40/YVTN_repeat-like_dom_sf"/>
</dbReference>
<dbReference type="InterPro" id="IPR056424">
    <property type="entry name" value="Beta-prop_GEMI5_2nd"/>
</dbReference>